<dbReference type="Pfam" id="PF01268">
    <property type="entry name" value="FTHFS"/>
    <property type="match status" value="1"/>
</dbReference>
<comment type="similarity">
    <text evidence="7 8">Belongs to the formate--tetrahydrofolate ligase family.</text>
</comment>
<feature type="binding site" evidence="8">
    <location>
        <begin position="76"/>
        <end position="83"/>
    </location>
    <ligand>
        <name>ATP</name>
        <dbReference type="ChEBI" id="CHEBI:30616"/>
    </ligand>
</feature>
<gene>
    <name evidence="8" type="primary">fhs</name>
    <name evidence="9" type="ORF">OMAG_002896</name>
</gene>
<dbReference type="SUPFAM" id="SSF52540">
    <property type="entry name" value="P-loop containing nucleoside triphosphate hydrolases"/>
    <property type="match status" value="1"/>
</dbReference>
<dbReference type="InterPro" id="IPR020628">
    <property type="entry name" value="Formate_THF_ligase_CS"/>
</dbReference>
<proteinExistence type="inferred from homology"/>
<keyword evidence="2 8" id="KW-0554">One-carbon metabolism</keyword>
<comment type="catalytic activity">
    <reaction evidence="6 8">
        <text>(6S)-5,6,7,8-tetrahydrofolate + formate + ATP = (6R)-10-formyltetrahydrofolate + ADP + phosphate</text>
        <dbReference type="Rhea" id="RHEA:20221"/>
        <dbReference type="ChEBI" id="CHEBI:15740"/>
        <dbReference type="ChEBI" id="CHEBI:30616"/>
        <dbReference type="ChEBI" id="CHEBI:43474"/>
        <dbReference type="ChEBI" id="CHEBI:57453"/>
        <dbReference type="ChEBI" id="CHEBI:195366"/>
        <dbReference type="ChEBI" id="CHEBI:456216"/>
        <dbReference type="EC" id="6.3.4.3"/>
    </reaction>
</comment>
<protein>
    <recommendedName>
        <fullName evidence="8">Formate--tetrahydrofolate ligase</fullName>
        <ecNumber evidence="8">6.3.4.3</ecNumber>
    </recommendedName>
    <alternativeName>
        <fullName evidence="8">Formyltetrahydrofolate synthetase</fullName>
        <shortName evidence="8">FHS</shortName>
        <shortName evidence="8">FTHFS</shortName>
    </alternativeName>
</protein>
<keyword evidence="5 8" id="KW-0067">ATP-binding</keyword>
<dbReference type="UniPathway" id="UPA00193"/>
<dbReference type="Proteomes" id="UP000033428">
    <property type="component" value="Unassembled WGS sequence"/>
</dbReference>
<dbReference type="Gene3D" id="3.40.50.300">
    <property type="entry name" value="P-loop containing nucleotide triphosphate hydrolases"/>
    <property type="match status" value="1"/>
</dbReference>
<keyword evidence="10" id="KW-1185">Reference proteome</keyword>
<sequence length="575" mass="61845">MILKRGGIFMNGNYDKKVAMETPLKNISEVAKKYGIPANCLKPSGQYVAKVDATKLKETANKKNGKLVLITSITPTQLGEGKTVNTIGLGMALNKLGHKAISCVRQPSLGPIFGMKGGATGGGLSQILPSEDISLYGIQDAHAVSSAQNLCAAVLDNNLYWNNTLDIDKDNVIWHRVLDVNDRVLRNVVIGGGGKVHGVNRKAGFDITAASECMAILSLAKDLKDLRERLDKVVIGYTLKGAVVTVKDLKVGGAMAVLMREALNPNIVQTSENTACFVHTGPFANISHGSSSVIADLTALRLADFVVTEAGFGADLGAEKFFDIKCRQSGIVPSVAVINCSVRALKLHSNDYLMKGVKLPDEIKRENLSAVDRGCSNLEKQIENLKMFGVPVVVCINHFESDTKKEIDLVINRANTMNVAGVAVSDVYKMGSIGGLELAKLVLEASKTEPKFHYLYPLDMGPKHKIERIAKSMYGAGEVTYTESALKEISLLEKAKLGGMPICIAKNHLSLSNNPKKKGRPRGFTLEIDNVEPFAGAGYIVARAEGVNTMPGLPEKMRIGSIDIDVKTGQIKGLF</sequence>
<organism evidence="9 10">
    <name type="scientific">Candidatus Omnitrophus magneticus</name>
    <dbReference type="NCBI Taxonomy" id="1609969"/>
    <lineage>
        <taxon>Bacteria</taxon>
        <taxon>Pseudomonadati</taxon>
        <taxon>Candidatus Omnitrophota</taxon>
        <taxon>Candidatus Omnitrophus</taxon>
    </lineage>
</organism>
<dbReference type="PATRIC" id="fig|1609969.3.peg.3099"/>
<dbReference type="AlphaFoldDB" id="A0A0F0CJ42"/>
<dbReference type="HAMAP" id="MF_01543">
    <property type="entry name" value="FTHFS"/>
    <property type="match status" value="1"/>
</dbReference>
<keyword evidence="3 8" id="KW-0436">Ligase</keyword>
<dbReference type="Gene3D" id="3.10.410.10">
    <property type="entry name" value="Formyltetrahydrofolate synthetase, domain 3"/>
    <property type="match status" value="1"/>
</dbReference>
<dbReference type="GO" id="GO:0035999">
    <property type="term" value="P:tetrahydrofolate interconversion"/>
    <property type="evidence" value="ECO:0007669"/>
    <property type="project" value="UniProtKB-UniRule"/>
</dbReference>
<dbReference type="EMBL" id="JYNY01000634">
    <property type="protein sequence ID" value="KJJ83222.1"/>
    <property type="molecule type" value="Genomic_DNA"/>
</dbReference>
<evidence type="ECO:0000256" key="7">
    <source>
        <dbReference type="ARBA" id="ARBA00061363"/>
    </source>
</evidence>
<dbReference type="GO" id="GO:0004329">
    <property type="term" value="F:formate-tetrahydrofolate ligase activity"/>
    <property type="evidence" value="ECO:0007669"/>
    <property type="project" value="UniProtKB-UniRule"/>
</dbReference>
<dbReference type="EC" id="6.3.4.3" evidence="8"/>
<evidence type="ECO:0000256" key="4">
    <source>
        <dbReference type="ARBA" id="ARBA00022741"/>
    </source>
</evidence>
<evidence type="ECO:0000256" key="8">
    <source>
        <dbReference type="HAMAP-Rule" id="MF_01543"/>
    </source>
</evidence>
<accession>A0A0F0CJ42</accession>
<evidence type="ECO:0000256" key="1">
    <source>
        <dbReference type="ARBA" id="ARBA00004777"/>
    </source>
</evidence>
<keyword evidence="4 8" id="KW-0547">Nucleotide-binding</keyword>
<evidence type="ECO:0000313" key="10">
    <source>
        <dbReference type="Proteomes" id="UP000033428"/>
    </source>
</evidence>
<reference evidence="9 10" key="1">
    <citation type="submission" date="2015-02" db="EMBL/GenBank/DDBJ databases">
        <title>Single-cell genomics of uncultivated deep-branching MTB reveals a conserved set of magnetosome genes.</title>
        <authorList>
            <person name="Kolinko S."/>
            <person name="Richter M."/>
            <person name="Glockner F.O."/>
            <person name="Brachmann A."/>
            <person name="Schuler D."/>
        </authorList>
    </citation>
    <scope>NUCLEOTIDE SEQUENCE [LARGE SCALE GENOMIC DNA]</scope>
    <source>
        <strain evidence="9">SKK-01</strain>
    </source>
</reference>
<dbReference type="FunFam" id="3.30.1510.10:FF:000001">
    <property type="entry name" value="Formate--tetrahydrofolate ligase"/>
    <property type="match status" value="1"/>
</dbReference>
<evidence type="ECO:0000256" key="2">
    <source>
        <dbReference type="ARBA" id="ARBA00022563"/>
    </source>
</evidence>
<evidence type="ECO:0000256" key="6">
    <source>
        <dbReference type="ARBA" id="ARBA00049033"/>
    </source>
</evidence>
<dbReference type="NCBIfam" id="NF010030">
    <property type="entry name" value="PRK13505.1"/>
    <property type="match status" value="1"/>
</dbReference>
<name>A0A0F0CJ42_9BACT</name>
<comment type="pathway">
    <text evidence="1 8">One-carbon metabolism; tetrahydrofolate interconversion.</text>
</comment>
<dbReference type="PROSITE" id="PS00721">
    <property type="entry name" value="FTHFS_1"/>
    <property type="match status" value="1"/>
</dbReference>
<dbReference type="InterPro" id="IPR027417">
    <property type="entry name" value="P-loop_NTPase"/>
</dbReference>
<dbReference type="Gene3D" id="3.30.1510.10">
    <property type="entry name" value="Domain 2, N(10)-formyltetrahydrofolate synthetase"/>
    <property type="match status" value="1"/>
</dbReference>
<evidence type="ECO:0000313" key="9">
    <source>
        <dbReference type="EMBL" id="KJJ83222.1"/>
    </source>
</evidence>
<dbReference type="InterPro" id="IPR000559">
    <property type="entry name" value="Formate_THF_ligase"/>
</dbReference>
<comment type="caution">
    <text evidence="9">The sequence shown here is derived from an EMBL/GenBank/DDBJ whole genome shotgun (WGS) entry which is preliminary data.</text>
</comment>
<evidence type="ECO:0000256" key="3">
    <source>
        <dbReference type="ARBA" id="ARBA00022598"/>
    </source>
</evidence>
<evidence type="ECO:0000256" key="5">
    <source>
        <dbReference type="ARBA" id="ARBA00022840"/>
    </source>
</evidence>
<dbReference type="GO" id="GO:0005524">
    <property type="term" value="F:ATP binding"/>
    <property type="evidence" value="ECO:0007669"/>
    <property type="project" value="UniProtKB-UniRule"/>
</dbReference>